<dbReference type="OrthoDB" id="9808190at2"/>
<evidence type="ECO:0000256" key="1">
    <source>
        <dbReference type="SAM" id="Phobius"/>
    </source>
</evidence>
<evidence type="ECO:0000313" key="3">
    <source>
        <dbReference type="Proteomes" id="UP000596977"/>
    </source>
</evidence>
<accession>A0A916R6D2</accession>
<evidence type="ECO:0000313" key="2">
    <source>
        <dbReference type="EMBL" id="GGA37588.1"/>
    </source>
</evidence>
<dbReference type="EMBL" id="BMKB01000001">
    <property type="protein sequence ID" value="GGA37588.1"/>
    <property type="molecule type" value="Genomic_DNA"/>
</dbReference>
<feature type="transmembrane region" description="Helical" evidence="1">
    <location>
        <begin position="27"/>
        <end position="45"/>
    </location>
</feature>
<organism evidence="2 3">
    <name type="scientific">Pelagibacterium lentulum</name>
    <dbReference type="NCBI Taxonomy" id="2029865"/>
    <lineage>
        <taxon>Bacteria</taxon>
        <taxon>Pseudomonadati</taxon>
        <taxon>Pseudomonadota</taxon>
        <taxon>Alphaproteobacteria</taxon>
        <taxon>Hyphomicrobiales</taxon>
        <taxon>Devosiaceae</taxon>
        <taxon>Pelagibacterium</taxon>
    </lineage>
</organism>
<keyword evidence="1" id="KW-1133">Transmembrane helix</keyword>
<sequence>MNPGSPSRNKPLFAALLTPHRAMNQRAIRWFIAFAAIMASVPGLIFFAMGAWPIVGFLGLDVLLLYWALSASRKSGKAFEEITLWPDTLELRQVSSQGRDRTISFNPFFVRFTAARDSEDRIVALHLVSRDRRTEIGRFLNADDKARFASLFAPALNRAKA</sequence>
<dbReference type="RefSeq" id="WP_127073577.1">
    <property type="nucleotide sequence ID" value="NZ_BMKB01000001.1"/>
</dbReference>
<dbReference type="Proteomes" id="UP000596977">
    <property type="component" value="Unassembled WGS sequence"/>
</dbReference>
<dbReference type="PIRSF" id="PIRSF032162">
    <property type="entry name" value="UCP032162_imp"/>
    <property type="match status" value="1"/>
</dbReference>
<keyword evidence="1" id="KW-0812">Transmembrane</keyword>
<gene>
    <name evidence="2" type="ORF">GCM10011499_03680</name>
</gene>
<dbReference type="AlphaFoldDB" id="A0A916R6D2"/>
<dbReference type="InterPro" id="IPR019253">
    <property type="entry name" value="DUF2244_TM"/>
</dbReference>
<keyword evidence="1" id="KW-0472">Membrane</keyword>
<reference evidence="2 3" key="1">
    <citation type="journal article" date="2014" name="Int. J. Syst. Evol. Microbiol.">
        <title>Complete genome sequence of Corynebacterium casei LMG S-19264T (=DSM 44701T), isolated from a smear-ripened cheese.</title>
        <authorList>
            <consortium name="US DOE Joint Genome Institute (JGI-PGF)"/>
            <person name="Walter F."/>
            <person name="Albersmeier A."/>
            <person name="Kalinowski J."/>
            <person name="Ruckert C."/>
        </authorList>
    </citation>
    <scope>NUCLEOTIDE SEQUENCE [LARGE SCALE GENOMIC DNA]</scope>
    <source>
        <strain evidence="2 3">CGMCC 1.15896</strain>
    </source>
</reference>
<dbReference type="Pfam" id="PF10003">
    <property type="entry name" value="DUF2244"/>
    <property type="match status" value="1"/>
</dbReference>
<proteinExistence type="predicted"/>
<name>A0A916R6D2_9HYPH</name>
<keyword evidence="3" id="KW-1185">Reference proteome</keyword>
<comment type="caution">
    <text evidence="2">The sequence shown here is derived from an EMBL/GenBank/DDBJ whole genome shotgun (WGS) entry which is preliminary data.</text>
</comment>
<dbReference type="InterPro" id="IPR016990">
    <property type="entry name" value="UCP032162_TM"/>
</dbReference>
<protein>
    <submittedName>
        <fullName evidence="2">Membrane protein</fullName>
    </submittedName>
</protein>